<dbReference type="InterPro" id="IPR009923">
    <property type="entry name" value="Dodecin"/>
</dbReference>
<dbReference type="PANTHER" id="PTHR39324:SF1">
    <property type="entry name" value="CALCIUM DODECIN"/>
    <property type="match status" value="1"/>
</dbReference>
<comment type="caution">
    <text evidence="1">The sequence shown here is derived from an EMBL/GenBank/DDBJ whole genome shotgun (WGS) entry which is preliminary data.</text>
</comment>
<accession>A0ABV3ZJ16</accession>
<protein>
    <submittedName>
        <fullName evidence="1">Dodecin family protein</fullName>
    </submittedName>
</protein>
<name>A0ABV3ZJ16_9BACT</name>
<dbReference type="SUPFAM" id="SSF89807">
    <property type="entry name" value="Dodecin-like"/>
    <property type="match status" value="1"/>
</dbReference>
<evidence type="ECO:0000313" key="2">
    <source>
        <dbReference type="Proteomes" id="UP001560573"/>
    </source>
</evidence>
<dbReference type="InterPro" id="IPR025543">
    <property type="entry name" value="Dodecin-like"/>
</dbReference>
<dbReference type="InterPro" id="IPR036694">
    <property type="entry name" value="Dodecin-like_sf"/>
</dbReference>
<gene>
    <name evidence="1" type="ORF">QTN47_20015</name>
</gene>
<dbReference type="Pfam" id="PF07311">
    <property type="entry name" value="Dodecin"/>
    <property type="match status" value="1"/>
</dbReference>
<evidence type="ECO:0000313" key="1">
    <source>
        <dbReference type="EMBL" id="MEX6689803.1"/>
    </source>
</evidence>
<sequence>MSIVKVIEVISSSETGFDDAIKNAVAETSKTVRNIDSIYVKDFKVHVKDGSISSYGVICKVSFRVEPGQSKVEASLPH</sequence>
<dbReference type="Gene3D" id="3.30.1660.10">
    <property type="entry name" value="Flavin-binding protein dodecin"/>
    <property type="match status" value="1"/>
</dbReference>
<reference evidence="1 2" key="1">
    <citation type="submission" date="2023-07" db="EMBL/GenBank/DDBJ databases">
        <authorList>
            <person name="Lian W.-H."/>
        </authorList>
    </citation>
    <scope>NUCLEOTIDE SEQUENCE [LARGE SCALE GENOMIC DNA]</scope>
    <source>
        <strain evidence="1 2">SYSU DXS3180</strain>
    </source>
</reference>
<proteinExistence type="predicted"/>
<dbReference type="RefSeq" id="WP_369331211.1">
    <property type="nucleotide sequence ID" value="NZ_JAULBC010000007.1"/>
</dbReference>
<dbReference type="EMBL" id="JAULBC010000007">
    <property type="protein sequence ID" value="MEX6689803.1"/>
    <property type="molecule type" value="Genomic_DNA"/>
</dbReference>
<organism evidence="1 2">
    <name type="scientific">Danxiaibacter flavus</name>
    <dbReference type="NCBI Taxonomy" id="3049108"/>
    <lineage>
        <taxon>Bacteria</taxon>
        <taxon>Pseudomonadati</taxon>
        <taxon>Bacteroidota</taxon>
        <taxon>Chitinophagia</taxon>
        <taxon>Chitinophagales</taxon>
        <taxon>Chitinophagaceae</taxon>
        <taxon>Danxiaibacter</taxon>
    </lineage>
</organism>
<dbReference type="PANTHER" id="PTHR39324">
    <property type="entry name" value="CALCIUM DODECIN"/>
    <property type="match status" value="1"/>
</dbReference>
<keyword evidence="2" id="KW-1185">Reference proteome</keyword>
<dbReference type="Proteomes" id="UP001560573">
    <property type="component" value="Unassembled WGS sequence"/>
</dbReference>